<evidence type="ECO:0000256" key="1">
    <source>
        <dbReference type="SAM" id="Phobius"/>
    </source>
</evidence>
<dbReference type="Proteomes" id="UP000601435">
    <property type="component" value="Unassembled WGS sequence"/>
</dbReference>
<dbReference type="EMBL" id="CAJNJA010068486">
    <property type="protein sequence ID" value="CAE7894928.1"/>
    <property type="molecule type" value="Genomic_DNA"/>
</dbReference>
<reference evidence="2" key="1">
    <citation type="submission" date="2021-02" db="EMBL/GenBank/DDBJ databases">
        <authorList>
            <person name="Dougan E. K."/>
            <person name="Rhodes N."/>
            <person name="Thang M."/>
            <person name="Chan C."/>
        </authorList>
    </citation>
    <scope>NUCLEOTIDE SEQUENCE</scope>
</reference>
<dbReference type="OrthoDB" id="10329605at2759"/>
<evidence type="ECO:0000313" key="3">
    <source>
        <dbReference type="Proteomes" id="UP000601435"/>
    </source>
</evidence>
<keyword evidence="1" id="KW-1133">Transmembrane helix</keyword>
<protein>
    <submittedName>
        <fullName evidence="2">Uncharacterized protein</fullName>
    </submittedName>
</protein>
<evidence type="ECO:0000313" key="2">
    <source>
        <dbReference type="EMBL" id="CAE7894928.1"/>
    </source>
</evidence>
<keyword evidence="1" id="KW-0812">Transmembrane</keyword>
<keyword evidence="3" id="KW-1185">Reference proteome</keyword>
<keyword evidence="1" id="KW-0472">Membrane</keyword>
<sequence length="228" mass="25030">MVSKPLSDAKYKRNTSLKFEFIGVNATITMISREEEEEEKDENEAEDDPQASEAALRLKALLRREGLDTAAAADSVVTILPPSSANTILPGSVNTILPGSLATAVPVEVSERALPLIFGCVLAAWLLWLCSRQLEHLPQGIPAILLGLWMTFQVHKVQNFAVLVKPVLVWMWLATLPGFDRMTWWALGLQMPSALVSAGAIYLWAVEQEKASADTGYSDCSHDLWIAL</sequence>
<dbReference type="AlphaFoldDB" id="A0A813BC57"/>
<organism evidence="2 3">
    <name type="scientific">Symbiodinium necroappetens</name>
    <dbReference type="NCBI Taxonomy" id="1628268"/>
    <lineage>
        <taxon>Eukaryota</taxon>
        <taxon>Sar</taxon>
        <taxon>Alveolata</taxon>
        <taxon>Dinophyceae</taxon>
        <taxon>Suessiales</taxon>
        <taxon>Symbiodiniaceae</taxon>
        <taxon>Symbiodinium</taxon>
    </lineage>
</organism>
<accession>A0A813BC57</accession>
<feature type="transmembrane region" description="Helical" evidence="1">
    <location>
        <begin position="184"/>
        <end position="205"/>
    </location>
</feature>
<name>A0A813BC57_9DINO</name>
<proteinExistence type="predicted"/>
<gene>
    <name evidence="2" type="ORF">SNEC2469_LOCUS29922</name>
</gene>
<comment type="caution">
    <text evidence="2">The sequence shown here is derived from an EMBL/GenBank/DDBJ whole genome shotgun (WGS) entry which is preliminary data.</text>
</comment>